<reference evidence="3" key="1">
    <citation type="submission" date="2021-10" db="EMBL/GenBank/DDBJ databases">
        <title>De novo Genome Assembly of Clathrus columnatus (Basidiomycota, Fungi) Using Illumina and Nanopore Sequence Data.</title>
        <authorList>
            <person name="Ogiso-Tanaka E."/>
            <person name="Itagaki H."/>
            <person name="Hosoya T."/>
            <person name="Hosaka K."/>
        </authorList>
    </citation>
    <scope>NUCLEOTIDE SEQUENCE</scope>
    <source>
        <strain evidence="3">MO-923</strain>
    </source>
</reference>
<evidence type="ECO:0000259" key="2">
    <source>
        <dbReference type="PROSITE" id="PS50056"/>
    </source>
</evidence>
<feature type="compositionally biased region" description="Basic and acidic residues" evidence="1">
    <location>
        <begin position="427"/>
        <end position="440"/>
    </location>
</feature>
<keyword evidence="4" id="KW-1185">Reference proteome</keyword>
<sequence>MSAKPLDVFVEKRSITINLTPLPPPIPNSYWATPLLCASEYPFSPFHFRPQLDKLLKAGIRTFIDLTEPNELIPYESRLRSRARAVGIPDSEQLWYYRFPIRDRSIPSEDDEIIPKIMSVLHECELADRKAVVHCRGGIGRTGTIIGCWLVQSGRVPDGDVALQIIKILWKKVAKYKRYPNSPETGPQCEFVRKFGRYCREKAEGSIPSLKAEVAPESDHEIQPKRSGGGFSSFSALNLIEDAGVEEEDFGGLMSTLKAVKTKKEKKKGKKETSVAFEDGPPPGEGSDGEAAAAKGDISAPKGPIQVSADDLADEEWGPVKEKKGKKGKKGKSDTKEVEEPEPEPVVEETSKAPVQVTPDDLADEEWASPKDKKGKKDKKSKGDKKGGGKIEKEESDVEDTPAVAAAPEPQVKEEDDAAGEGSTILSKKEKERLKKEREKAKKKAQAAAKKAATEGDEAEPVAPSPAPAAPATLPTAAEEKEEGEDDEEGAGAEEPPAPTPKKLTGALAVMKAALEQKRLAEEAEKRRLEEERSRIEEEERREAELQQLKEEAKQRKKEKEKAKKEQLRKEGKLLTKKQKEEKAAAEIRKKALLESGVKIEGLQQQSNGSANGTVKKVSYGSRKWKGPVAKEGSVTKEVEKADTEDVAESVAV</sequence>
<dbReference type="PROSITE" id="PS00383">
    <property type="entry name" value="TYR_PHOSPHATASE_1"/>
    <property type="match status" value="1"/>
</dbReference>
<dbReference type="InterPro" id="IPR050561">
    <property type="entry name" value="PTP"/>
</dbReference>
<dbReference type="Proteomes" id="UP001050691">
    <property type="component" value="Unassembled WGS sequence"/>
</dbReference>
<accession>A0AAV5A3C0</accession>
<dbReference type="Gene3D" id="3.90.190.10">
    <property type="entry name" value="Protein tyrosine phosphatase superfamily"/>
    <property type="match status" value="1"/>
</dbReference>
<dbReference type="InterPro" id="IPR029021">
    <property type="entry name" value="Prot-tyrosine_phosphatase-like"/>
</dbReference>
<feature type="region of interest" description="Disordered" evidence="1">
    <location>
        <begin position="261"/>
        <end position="510"/>
    </location>
</feature>
<dbReference type="EMBL" id="BPWL01000002">
    <property type="protein sequence ID" value="GJJ07759.1"/>
    <property type="molecule type" value="Genomic_DNA"/>
</dbReference>
<evidence type="ECO:0000313" key="4">
    <source>
        <dbReference type="Proteomes" id="UP001050691"/>
    </source>
</evidence>
<feature type="region of interest" description="Disordered" evidence="1">
    <location>
        <begin position="524"/>
        <end position="582"/>
    </location>
</feature>
<feature type="compositionally biased region" description="Basic residues" evidence="1">
    <location>
        <begin position="261"/>
        <end position="270"/>
    </location>
</feature>
<dbReference type="Pfam" id="PF22785">
    <property type="entry name" value="Tc-R-P"/>
    <property type="match status" value="1"/>
</dbReference>
<dbReference type="InterPro" id="IPR000387">
    <property type="entry name" value="Tyr_Pase_dom"/>
</dbReference>
<comment type="caution">
    <text evidence="3">The sequence shown here is derived from an EMBL/GenBank/DDBJ whole genome shotgun (WGS) entry which is preliminary data.</text>
</comment>
<dbReference type="AlphaFoldDB" id="A0AAV5A3C0"/>
<feature type="domain" description="Tyrosine specific protein phosphatases" evidence="2">
    <location>
        <begin position="111"/>
        <end position="152"/>
    </location>
</feature>
<dbReference type="PANTHER" id="PTHR23339">
    <property type="entry name" value="TYROSINE SPECIFIC PROTEIN PHOSPHATASE AND DUAL SPECIFICITY PROTEIN PHOSPHATASE"/>
    <property type="match status" value="1"/>
</dbReference>
<feature type="compositionally biased region" description="Basic and acidic residues" evidence="1">
    <location>
        <begin position="384"/>
        <end position="393"/>
    </location>
</feature>
<evidence type="ECO:0000256" key="1">
    <source>
        <dbReference type="SAM" id="MobiDB-lite"/>
    </source>
</evidence>
<dbReference type="SUPFAM" id="SSF52799">
    <property type="entry name" value="(Phosphotyrosine protein) phosphatases II"/>
    <property type="match status" value="1"/>
</dbReference>
<dbReference type="InterPro" id="IPR016130">
    <property type="entry name" value="Tyr_Pase_AS"/>
</dbReference>
<protein>
    <recommendedName>
        <fullName evidence="2">Tyrosine specific protein phosphatases domain-containing protein</fullName>
    </recommendedName>
</protein>
<feature type="compositionally biased region" description="Acidic residues" evidence="1">
    <location>
        <begin position="480"/>
        <end position="492"/>
    </location>
</feature>
<organism evidence="3 4">
    <name type="scientific">Clathrus columnatus</name>
    <dbReference type="NCBI Taxonomy" id="1419009"/>
    <lineage>
        <taxon>Eukaryota</taxon>
        <taxon>Fungi</taxon>
        <taxon>Dikarya</taxon>
        <taxon>Basidiomycota</taxon>
        <taxon>Agaricomycotina</taxon>
        <taxon>Agaricomycetes</taxon>
        <taxon>Phallomycetidae</taxon>
        <taxon>Phallales</taxon>
        <taxon>Clathraceae</taxon>
        <taxon>Clathrus</taxon>
    </lineage>
</organism>
<dbReference type="PROSITE" id="PS50056">
    <property type="entry name" value="TYR_PHOSPHATASE_2"/>
    <property type="match status" value="1"/>
</dbReference>
<feature type="compositionally biased region" description="Basic and acidic residues" evidence="1">
    <location>
        <begin position="634"/>
        <end position="644"/>
    </location>
</feature>
<proteinExistence type="predicted"/>
<feature type="region of interest" description="Disordered" evidence="1">
    <location>
        <begin position="605"/>
        <end position="653"/>
    </location>
</feature>
<feature type="compositionally biased region" description="Basic residues" evidence="1">
    <location>
        <begin position="373"/>
        <end position="383"/>
    </location>
</feature>
<gene>
    <name evidence="3" type="ORF">Clacol_001964</name>
</gene>
<name>A0AAV5A3C0_9AGAM</name>
<evidence type="ECO:0000313" key="3">
    <source>
        <dbReference type="EMBL" id="GJJ07759.1"/>
    </source>
</evidence>